<evidence type="ECO:0000313" key="3">
    <source>
        <dbReference type="Proteomes" id="UP000605805"/>
    </source>
</evidence>
<sequence>MRVVVIGGGISGLFIAYELAKRGVKDV</sequence>
<accession>A0A832YWX8</accession>
<proteinExistence type="predicted"/>
<dbReference type="Pfam" id="PF01266">
    <property type="entry name" value="DAO"/>
    <property type="match status" value="1"/>
</dbReference>
<evidence type="ECO:0000259" key="1">
    <source>
        <dbReference type="Pfam" id="PF01266"/>
    </source>
</evidence>
<dbReference type="AlphaFoldDB" id="A0A832YWX8"/>
<comment type="caution">
    <text evidence="2">The sequence shown here is derived from an EMBL/GenBank/DDBJ whole genome shotgun (WGS) entry which is preliminary data.</text>
</comment>
<feature type="non-terminal residue" evidence="2">
    <location>
        <position position="27"/>
    </location>
</feature>
<evidence type="ECO:0000313" key="2">
    <source>
        <dbReference type="EMBL" id="HIP56548.1"/>
    </source>
</evidence>
<organism evidence="2 3">
    <name type="scientific">Ignisphaera aggregans</name>
    <dbReference type="NCBI Taxonomy" id="334771"/>
    <lineage>
        <taxon>Archaea</taxon>
        <taxon>Thermoproteota</taxon>
        <taxon>Thermoprotei</taxon>
        <taxon>Desulfurococcales</taxon>
        <taxon>Desulfurococcaceae</taxon>
        <taxon>Ignisphaera</taxon>
    </lineage>
</organism>
<gene>
    <name evidence="2" type="ORF">EYH02_00535</name>
</gene>
<dbReference type="Gene3D" id="3.50.50.60">
    <property type="entry name" value="FAD/NAD(P)-binding domain"/>
    <property type="match status" value="1"/>
</dbReference>
<dbReference type="InterPro" id="IPR006076">
    <property type="entry name" value="FAD-dep_OxRdtase"/>
</dbReference>
<name>A0A832YWX8_9CREN</name>
<feature type="domain" description="FAD dependent oxidoreductase" evidence="1">
    <location>
        <begin position="2"/>
        <end position="24"/>
    </location>
</feature>
<dbReference type="SUPFAM" id="SSF51971">
    <property type="entry name" value="Nucleotide-binding domain"/>
    <property type="match status" value="1"/>
</dbReference>
<dbReference type="InterPro" id="IPR036188">
    <property type="entry name" value="FAD/NAD-bd_sf"/>
</dbReference>
<dbReference type="Proteomes" id="UP000605805">
    <property type="component" value="Unassembled WGS sequence"/>
</dbReference>
<protein>
    <submittedName>
        <fullName evidence="2">FAD-binding oxidoreductase</fullName>
    </submittedName>
</protein>
<reference evidence="2" key="1">
    <citation type="journal article" date="2020" name="ISME J.">
        <title>Gammaproteobacteria mediating utilization of methyl-, sulfur- and petroleum organic compounds in deep ocean hydrothermal plumes.</title>
        <authorList>
            <person name="Zhou Z."/>
            <person name="Liu Y."/>
            <person name="Pan J."/>
            <person name="Cron B.R."/>
            <person name="Toner B.M."/>
            <person name="Anantharaman K."/>
            <person name="Breier J.A."/>
            <person name="Dick G.J."/>
            <person name="Li M."/>
        </authorList>
    </citation>
    <scope>NUCLEOTIDE SEQUENCE</scope>
    <source>
        <strain evidence="2">SZUA-1435</strain>
    </source>
</reference>
<dbReference type="EMBL" id="DQTV01000013">
    <property type="protein sequence ID" value="HIP56548.1"/>
    <property type="molecule type" value="Genomic_DNA"/>
</dbReference>